<evidence type="ECO:0000256" key="1">
    <source>
        <dbReference type="SAM" id="MobiDB-lite"/>
    </source>
</evidence>
<dbReference type="Proteomes" id="UP001160390">
    <property type="component" value="Unassembled WGS sequence"/>
</dbReference>
<dbReference type="AlphaFoldDB" id="A0AA35Q391"/>
<accession>A0AA35Q391</accession>
<name>A0AA35Q391_9HYPO</name>
<reference evidence="3" key="1">
    <citation type="submission" date="2023-01" db="EMBL/GenBank/DDBJ databases">
        <authorList>
            <person name="Piombo E."/>
        </authorList>
    </citation>
    <scope>NUCLEOTIDE SEQUENCE</scope>
</reference>
<keyword evidence="2" id="KW-0472">Membrane</keyword>
<comment type="caution">
    <text evidence="3">The sequence shown here is derived from an EMBL/GenBank/DDBJ whole genome shotgun (WGS) entry which is preliminary data.</text>
</comment>
<keyword evidence="2" id="KW-0812">Transmembrane</keyword>
<keyword evidence="4" id="KW-1185">Reference proteome</keyword>
<proteinExistence type="predicted"/>
<evidence type="ECO:0000256" key="2">
    <source>
        <dbReference type="SAM" id="Phobius"/>
    </source>
</evidence>
<feature type="region of interest" description="Disordered" evidence="1">
    <location>
        <begin position="467"/>
        <end position="497"/>
    </location>
</feature>
<feature type="transmembrane region" description="Helical" evidence="2">
    <location>
        <begin position="392"/>
        <end position="413"/>
    </location>
</feature>
<evidence type="ECO:0000313" key="4">
    <source>
        <dbReference type="Proteomes" id="UP001160390"/>
    </source>
</evidence>
<keyword evidence="2" id="KW-1133">Transmembrane helix</keyword>
<evidence type="ECO:0000313" key="3">
    <source>
        <dbReference type="EMBL" id="CAI6094248.1"/>
    </source>
</evidence>
<protein>
    <submittedName>
        <fullName evidence="3">Uncharacterized protein</fullName>
    </submittedName>
</protein>
<dbReference type="EMBL" id="CABFNP030001250">
    <property type="protein sequence ID" value="CAI6094248.1"/>
    <property type="molecule type" value="Genomic_DNA"/>
</dbReference>
<sequence length="497" mass="56503">MSRSLYILLNLFDWWCTRQAARNSGLGYGRYLNTLPRAPVVYGVRGFVKFATLRYLVVALSVWVSIGYEFGIMQVPVDTYENLDAKDFTEVSATVYISDRMTDINTGWLIDKPAYENNKQFVHQLNYTHGNQPPKNVVLTRPLSCTNNKGYFGSSGQGIMTFCEIVLKKNGGNFYMTERLTNWYRVESQSQYWFSSDMKEAAVVEYRIPEPGKMQIQWTRTGDWIKSSNGGFQRVHRRLNYTMHFAVAEVRRGRNSNGCGYLNGTLPLSENIRLLTRGSSTKFTHLDDAEMQFWIFSESRPLIEALVMNGGSSVESGVSSLVRGIMTIQDRYNEALSKKYNTPSVNFEPTDSTIERLDPALGPDDEAFGRRAQEVLYLSYPYYQGTRSIGAIGLHIGAAIIFCLVGIIALTTLDIRIWVGPPSLTSWIAQHIHLSQMGVLSLEDDQEILENPYLAAPHDLWRLHTKGDREVENSETSDTELDEFNMPPERPQSFNRT</sequence>
<gene>
    <name evidence="3" type="ORF">CCHLO57077_00012349</name>
</gene>
<organism evidence="3 4">
    <name type="scientific">Clonostachys chloroleuca</name>
    <dbReference type="NCBI Taxonomy" id="1926264"/>
    <lineage>
        <taxon>Eukaryota</taxon>
        <taxon>Fungi</taxon>
        <taxon>Dikarya</taxon>
        <taxon>Ascomycota</taxon>
        <taxon>Pezizomycotina</taxon>
        <taxon>Sordariomycetes</taxon>
        <taxon>Hypocreomycetidae</taxon>
        <taxon>Hypocreales</taxon>
        <taxon>Bionectriaceae</taxon>
        <taxon>Clonostachys</taxon>
    </lineage>
</organism>
<feature type="compositionally biased region" description="Acidic residues" evidence="1">
    <location>
        <begin position="473"/>
        <end position="483"/>
    </location>
</feature>